<dbReference type="PANTHER" id="PTHR48081">
    <property type="entry name" value="AB HYDROLASE SUPERFAMILY PROTEIN C4A8.06C"/>
    <property type="match status" value="1"/>
</dbReference>
<keyword evidence="1 3" id="KW-0378">Hydrolase</keyword>
<evidence type="ECO:0000313" key="3">
    <source>
        <dbReference type="EMBL" id="KAK4207659.1"/>
    </source>
</evidence>
<feature type="domain" description="Alpha/beta hydrolase fold-3" evidence="2">
    <location>
        <begin position="88"/>
        <end position="300"/>
    </location>
</feature>
<evidence type="ECO:0000259" key="2">
    <source>
        <dbReference type="Pfam" id="PF07859"/>
    </source>
</evidence>
<dbReference type="InterPro" id="IPR050300">
    <property type="entry name" value="GDXG_lipolytic_enzyme"/>
</dbReference>
<dbReference type="Pfam" id="PF07859">
    <property type="entry name" value="Abhydrolase_3"/>
    <property type="match status" value="1"/>
</dbReference>
<organism evidence="3 4">
    <name type="scientific">Rhypophila decipiens</name>
    <dbReference type="NCBI Taxonomy" id="261697"/>
    <lineage>
        <taxon>Eukaryota</taxon>
        <taxon>Fungi</taxon>
        <taxon>Dikarya</taxon>
        <taxon>Ascomycota</taxon>
        <taxon>Pezizomycotina</taxon>
        <taxon>Sordariomycetes</taxon>
        <taxon>Sordariomycetidae</taxon>
        <taxon>Sordariales</taxon>
        <taxon>Naviculisporaceae</taxon>
        <taxon>Rhypophila</taxon>
    </lineage>
</organism>
<accession>A0AAN6XVW5</accession>
<protein>
    <submittedName>
        <fullName evidence="3">Alpha/Beta hydrolase protein</fullName>
    </submittedName>
</protein>
<gene>
    <name evidence="3" type="ORF">QBC37DRAFT_298268</name>
</gene>
<sequence length="394" mass="43239">MPLPPWSQRLKNAATVFLLQKCLIWPVETIQSIRVDVLGFGPAETKPDLIKTFPGRKGLPVRIFIPSSVKSQAAGSQPEEVKVPLTFTIHGGGFVIGSPADNDAWNRRFSDKHSHLVIALNYRKGPDSPFPNPVDDLEALALAGLSAPASELGLPSHVKVDLSRISVIGWSAGGNLSLALSHRLSTSPSTSAKLSELGATISSVVPIYPVVDFTIPTEAKLKLRQYKPLLGGFRGKPTDFLAGMAPIFDWAYIPANENLTKPELSPYFAEKDTLPKNLFMVACELDMLGHEAWRFANKFAGRTIPGLEERIGREEIGDWGKAVVEGDERFGWEVTDDGENRRVKWLLVPDTVHGFDQDLTVMVGGDKEVLEDAKLKTEELIGVIGGWLEEGWRK</sequence>
<dbReference type="EMBL" id="MU858281">
    <property type="protein sequence ID" value="KAK4207659.1"/>
    <property type="molecule type" value="Genomic_DNA"/>
</dbReference>
<dbReference type="InterPro" id="IPR013094">
    <property type="entry name" value="AB_hydrolase_3"/>
</dbReference>
<evidence type="ECO:0000256" key="1">
    <source>
        <dbReference type="ARBA" id="ARBA00022801"/>
    </source>
</evidence>
<dbReference type="GO" id="GO:0016787">
    <property type="term" value="F:hydrolase activity"/>
    <property type="evidence" value="ECO:0007669"/>
    <property type="project" value="UniProtKB-KW"/>
</dbReference>
<dbReference type="PANTHER" id="PTHR48081:SF8">
    <property type="entry name" value="ALPHA_BETA HYDROLASE FOLD-3 DOMAIN-CONTAINING PROTEIN-RELATED"/>
    <property type="match status" value="1"/>
</dbReference>
<keyword evidence="4" id="KW-1185">Reference proteome</keyword>
<name>A0AAN6XVW5_9PEZI</name>
<reference evidence="3" key="2">
    <citation type="submission" date="2023-05" db="EMBL/GenBank/DDBJ databases">
        <authorList>
            <consortium name="Lawrence Berkeley National Laboratory"/>
            <person name="Steindorff A."/>
            <person name="Hensen N."/>
            <person name="Bonometti L."/>
            <person name="Westerberg I."/>
            <person name="Brannstrom I.O."/>
            <person name="Guillou S."/>
            <person name="Cros-Aarteil S."/>
            <person name="Calhoun S."/>
            <person name="Haridas S."/>
            <person name="Kuo A."/>
            <person name="Mondo S."/>
            <person name="Pangilinan J."/>
            <person name="Riley R."/>
            <person name="Labutti K."/>
            <person name="Andreopoulos B."/>
            <person name="Lipzen A."/>
            <person name="Chen C."/>
            <person name="Yanf M."/>
            <person name="Daum C."/>
            <person name="Ng V."/>
            <person name="Clum A."/>
            <person name="Ohm R."/>
            <person name="Martin F."/>
            <person name="Silar P."/>
            <person name="Natvig D."/>
            <person name="Lalanne C."/>
            <person name="Gautier V."/>
            <person name="Ament-Velasquez S.L."/>
            <person name="Kruys A."/>
            <person name="Hutchinson M.I."/>
            <person name="Powell A.J."/>
            <person name="Barry K."/>
            <person name="Miller A.N."/>
            <person name="Grigoriev I.V."/>
            <person name="Debuchy R."/>
            <person name="Gladieux P."/>
            <person name="Thoren M.H."/>
            <person name="Johannesson H."/>
        </authorList>
    </citation>
    <scope>NUCLEOTIDE SEQUENCE</scope>
    <source>
        <strain evidence="3">PSN293</strain>
    </source>
</reference>
<proteinExistence type="predicted"/>
<dbReference type="Gene3D" id="3.40.50.1820">
    <property type="entry name" value="alpha/beta hydrolase"/>
    <property type="match status" value="1"/>
</dbReference>
<evidence type="ECO:0000313" key="4">
    <source>
        <dbReference type="Proteomes" id="UP001301769"/>
    </source>
</evidence>
<dbReference type="SUPFAM" id="SSF53474">
    <property type="entry name" value="alpha/beta-Hydrolases"/>
    <property type="match status" value="1"/>
</dbReference>
<comment type="caution">
    <text evidence="3">The sequence shown here is derived from an EMBL/GenBank/DDBJ whole genome shotgun (WGS) entry which is preliminary data.</text>
</comment>
<reference evidence="3" key="1">
    <citation type="journal article" date="2023" name="Mol. Phylogenet. Evol.">
        <title>Genome-scale phylogeny and comparative genomics of the fungal order Sordariales.</title>
        <authorList>
            <person name="Hensen N."/>
            <person name="Bonometti L."/>
            <person name="Westerberg I."/>
            <person name="Brannstrom I.O."/>
            <person name="Guillou S."/>
            <person name="Cros-Aarteil S."/>
            <person name="Calhoun S."/>
            <person name="Haridas S."/>
            <person name="Kuo A."/>
            <person name="Mondo S."/>
            <person name="Pangilinan J."/>
            <person name="Riley R."/>
            <person name="LaButti K."/>
            <person name="Andreopoulos B."/>
            <person name="Lipzen A."/>
            <person name="Chen C."/>
            <person name="Yan M."/>
            <person name="Daum C."/>
            <person name="Ng V."/>
            <person name="Clum A."/>
            <person name="Steindorff A."/>
            <person name="Ohm R.A."/>
            <person name="Martin F."/>
            <person name="Silar P."/>
            <person name="Natvig D.O."/>
            <person name="Lalanne C."/>
            <person name="Gautier V."/>
            <person name="Ament-Velasquez S.L."/>
            <person name="Kruys A."/>
            <person name="Hutchinson M.I."/>
            <person name="Powell A.J."/>
            <person name="Barry K."/>
            <person name="Miller A.N."/>
            <person name="Grigoriev I.V."/>
            <person name="Debuchy R."/>
            <person name="Gladieux P."/>
            <person name="Hiltunen Thoren M."/>
            <person name="Johannesson H."/>
        </authorList>
    </citation>
    <scope>NUCLEOTIDE SEQUENCE</scope>
    <source>
        <strain evidence="3">PSN293</strain>
    </source>
</reference>
<dbReference type="Proteomes" id="UP001301769">
    <property type="component" value="Unassembled WGS sequence"/>
</dbReference>
<dbReference type="AlphaFoldDB" id="A0AAN6XVW5"/>
<dbReference type="InterPro" id="IPR029058">
    <property type="entry name" value="AB_hydrolase_fold"/>
</dbReference>